<evidence type="ECO:0000313" key="2">
    <source>
        <dbReference type="EMBL" id="SET67218.1"/>
    </source>
</evidence>
<accession>A0A1I0GB03</accession>
<protein>
    <submittedName>
        <fullName evidence="2">PilZ domain-containing protein</fullName>
    </submittedName>
</protein>
<evidence type="ECO:0000313" key="3">
    <source>
        <dbReference type="Proteomes" id="UP000198762"/>
    </source>
</evidence>
<gene>
    <name evidence="2" type="ORF">SAMN04487962_11644</name>
</gene>
<dbReference type="RefSeq" id="WP_091853557.1">
    <property type="nucleotide sequence ID" value="NZ_FOHZ01000016.1"/>
</dbReference>
<dbReference type="STRING" id="430453.SAMN04487962_11644"/>
<feature type="domain" description="PilZ" evidence="1">
    <location>
        <begin position="104"/>
        <end position="180"/>
    </location>
</feature>
<dbReference type="Proteomes" id="UP000198762">
    <property type="component" value="Unassembled WGS sequence"/>
</dbReference>
<keyword evidence="3" id="KW-1185">Reference proteome</keyword>
<reference evidence="3" key="1">
    <citation type="submission" date="2016-10" db="EMBL/GenBank/DDBJ databases">
        <authorList>
            <person name="Varghese N."/>
            <person name="Submissions S."/>
        </authorList>
    </citation>
    <scope>NUCLEOTIDE SEQUENCE [LARGE SCALE GENOMIC DNA]</scope>
    <source>
        <strain evidence="3">CGMCC 1.6489</strain>
    </source>
</reference>
<dbReference type="Pfam" id="PF07238">
    <property type="entry name" value="PilZ"/>
    <property type="match status" value="1"/>
</dbReference>
<organism evidence="2 3">
    <name type="scientific">Marinobacter segnicrescens</name>
    <dbReference type="NCBI Taxonomy" id="430453"/>
    <lineage>
        <taxon>Bacteria</taxon>
        <taxon>Pseudomonadati</taxon>
        <taxon>Pseudomonadota</taxon>
        <taxon>Gammaproteobacteria</taxon>
        <taxon>Pseudomonadales</taxon>
        <taxon>Marinobacteraceae</taxon>
        <taxon>Marinobacter</taxon>
    </lineage>
</organism>
<dbReference type="EMBL" id="FOHZ01000016">
    <property type="protein sequence ID" value="SET67218.1"/>
    <property type="molecule type" value="Genomic_DNA"/>
</dbReference>
<proteinExistence type="predicted"/>
<sequence length="194" mass="22044">MTPDSHTTDRRDFFRIADRIGLEYYPLPVGGPANSDPFSEDHLDGLRSELKRMDQDFRNQLPVLAERDRLAAGLLKSLNGKVDTLARIMAFEQNPLQPQQWRDVTLSEGGVSFLVPRGEFSAGDALALRLTLPPELYRPRARAEVVEVCPVAKNGELEEIHTTFRDISEADRQQIAKHVMRWQIRQRQGGHTSQ</sequence>
<dbReference type="AlphaFoldDB" id="A0A1I0GB03"/>
<evidence type="ECO:0000259" key="1">
    <source>
        <dbReference type="Pfam" id="PF07238"/>
    </source>
</evidence>
<name>A0A1I0GB03_9GAMM</name>
<dbReference type="OrthoDB" id="6365490at2"/>
<dbReference type="InterPro" id="IPR009875">
    <property type="entry name" value="PilZ_domain"/>
</dbReference>
<dbReference type="GO" id="GO:0035438">
    <property type="term" value="F:cyclic-di-GMP binding"/>
    <property type="evidence" value="ECO:0007669"/>
    <property type="project" value="InterPro"/>
</dbReference>